<accession>A0A5C3F5K6</accession>
<evidence type="ECO:0000313" key="1">
    <source>
        <dbReference type="EMBL" id="SPO39784.1"/>
    </source>
</evidence>
<reference evidence="1 2" key="1">
    <citation type="submission" date="2018-03" db="EMBL/GenBank/DDBJ databases">
        <authorList>
            <person name="Guldener U."/>
        </authorList>
    </citation>
    <scope>NUCLEOTIDE SEQUENCE [LARGE SCALE GENOMIC DNA]</scope>
    <source>
        <strain evidence="1 2">DAOM196992</strain>
    </source>
</reference>
<gene>
    <name evidence="1" type="ORF">PSFLO_05265</name>
</gene>
<proteinExistence type="predicted"/>
<dbReference type="AlphaFoldDB" id="A0A5C3F5K6"/>
<dbReference type="EMBL" id="OOIP01000016">
    <property type="protein sequence ID" value="SPO39784.1"/>
    <property type="molecule type" value="Genomic_DNA"/>
</dbReference>
<keyword evidence="2" id="KW-1185">Reference proteome</keyword>
<dbReference type="Proteomes" id="UP000323386">
    <property type="component" value="Unassembled WGS sequence"/>
</dbReference>
<sequence length="135" mass="15687">MQDGHKLSMLRFTSKNRNFPTYLVCLDTPQHWRVTMPDRRTEYVWKFDWGKPEHFHWALYPNECKTGCAGPVRGTRTDRGSCYVLQINQVGNEALRFRTLVQAFKDGADSTLHFQVGSESVVRGPKLSSRDLPRR</sequence>
<protein>
    <submittedName>
        <fullName evidence="1">Uncharacterized protein</fullName>
    </submittedName>
</protein>
<organism evidence="1 2">
    <name type="scientific">Pseudozyma flocculosa</name>
    <dbReference type="NCBI Taxonomy" id="84751"/>
    <lineage>
        <taxon>Eukaryota</taxon>
        <taxon>Fungi</taxon>
        <taxon>Dikarya</taxon>
        <taxon>Basidiomycota</taxon>
        <taxon>Ustilaginomycotina</taxon>
        <taxon>Ustilaginomycetes</taxon>
        <taxon>Ustilaginales</taxon>
        <taxon>Ustilaginaceae</taxon>
        <taxon>Pseudozyma</taxon>
    </lineage>
</organism>
<evidence type="ECO:0000313" key="2">
    <source>
        <dbReference type="Proteomes" id="UP000323386"/>
    </source>
</evidence>
<name>A0A5C3F5K6_9BASI</name>